<dbReference type="CDD" id="cd13919">
    <property type="entry name" value="CuRO_HCO_II_like_5"/>
    <property type="match status" value="1"/>
</dbReference>
<evidence type="ECO:0000256" key="9">
    <source>
        <dbReference type="ARBA" id="ARBA00022982"/>
    </source>
</evidence>
<keyword evidence="9" id="KW-0249">Electron transport</keyword>
<keyword evidence="5" id="KW-0679">Respiratory chain</keyword>
<dbReference type="InterPro" id="IPR008972">
    <property type="entry name" value="Cupredoxin"/>
</dbReference>
<evidence type="ECO:0000256" key="4">
    <source>
        <dbReference type="ARBA" id="ARBA00022448"/>
    </source>
</evidence>
<dbReference type="GO" id="GO:0004129">
    <property type="term" value="F:cytochrome-c oxidase activity"/>
    <property type="evidence" value="ECO:0007669"/>
    <property type="project" value="UniProtKB-EC"/>
</dbReference>
<dbReference type="GO" id="GO:0005507">
    <property type="term" value="F:copper ion binding"/>
    <property type="evidence" value="ECO:0007669"/>
    <property type="project" value="InterPro"/>
</dbReference>
<evidence type="ECO:0000259" key="19">
    <source>
        <dbReference type="PROSITE" id="PS50857"/>
    </source>
</evidence>
<feature type="region of interest" description="Disordered" evidence="16">
    <location>
        <begin position="291"/>
        <end position="315"/>
    </location>
</feature>
<feature type="chain" id="PRO_5018063561" description="cytochrome-c oxidase" evidence="18">
    <location>
        <begin position="36"/>
        <end position="315"/>
    </location>
</feature>
<dbReference type="PROSITE" id="PS50857">
    <property type="entry name" value="COX2_CUA"/>
    <property type="match status" value="1"/>
</dbReference>
<proteinExistence type="inferred from homology"/>
<dbReference type="AlphaFoldDB" id="A0A3P3VU03"/>
<name>A0A3P3VU03_9MICO</name>
<protein>
    <recommendedName>
        <fullName evidence="3">cytochrome-c oxidase</fullName>
        <ecNumber evidence="3">7.1.1.9</ecNumber>
    </recommendedName>
    <alternativeName>
        <fullName evidence="14">Cytochrome aa3 subunit 2</fullName>
    </alternativeName>
</protein>
<dbReference type="InterPro" id="IPR014222">
    <property type="entry name" value="Cyt_c_oxidase_su2"/>
</dbReference>
<keyword evidence="11" id="KW-0186">Copper</keyword>
<comment type="caution">
    <text evidence="20">The sequence shown here is derived from an EMBL/GenBank/DDBJ whole genome shotgun (WGS) entry which is preliminary data.</text>
</comment>
<dbReference type="GO" id="GO:0016491">
    <property type="term" value="F:oxidoreductase activity"/>
    <property type="evidence" value="ECO:0007669"/>
    <property type="project" value="UniProtKB-KW"/>
</dbReference>
<comment type="similarity">
    <text evidence="2">Belongs to the cytochrome c oxidase subunit 2 family.</text>
</comment>
<feature type="transmembrane region" description="Helical" evidence="17">
    <location>
        <begin position="105"/>
        <end position="123"/>
    </location>
</feature>
<dbReference type="InterPro" id="IPR036257">
    <property type="entry name" value="Cyt_c_oxidase_su2_TM_sf"/>
</dbReference>
<dbReference type="EC" id="7.1.1.9" evidence="3"/>
<dbReference type="OrthoDB" id="9781261at2"/>
<feature type="domain" description="Cytochrome oxidase subunit II copper A binding" evidence="19">
    <location>
        <begin position="137"/>
        <end position="279"/>
    </location>
</feature>
<keyword evidence="12 17" id="KW-0472">Membrane</keyword>
<keyword evidence="20" id="KW-0560">Oxidoreductase</keyword>
<dbReference type="PRINTS" id="PR01166">
    <property type="entry name" value="CYCOXIDASEII"/>
</dbReference>
<gene>
    <name evidence="20" type="primary">coxB</name>
    <name evidence="20" type="ORF">EG850_09305</name>
</gene>
<dbReference type="InterPro" id="IPR045187">
    <property type="entry name" value="CcO_II"/>
</dbReference>
<dbReference type="GO" id="GO:0016020">
    <property type="term" value="C:membrane"/>
    <property type="evidence" value="ECO:0007669"/>
    <property type="project" value="UniProtKB-SubCell"/>
</dbReference>
<keyword evidence="7" id="KW-0479">Metal-binding</keyword>
<evidence type="ECO:0000256" key="3">
    <source>
        <dbReference type="ARBA" id="ARBA00012949"/>
    </source>
</evidence>
<dbReference type="PANTHER" id="PTHR22888:SF9">
    <property type="entry name" value="CYTOCHROME C OXIDASE SUBUNIT 2"/>
    <property type="match status" value="1"/>
</dbReference>
<feature type="compositionally biased region" description="Basic and acidic residues" evidence="16">
    <location>
        <begin position="291"/>
        <end position="300"/>
    </location>
</feature>
<dbReference type="SUPFAM" id="SSF49503">
    <property type="entry name" value="Cupredoxins"/>
    <property type="match status" value="1"/>
</dbReference>
<evidence type="ECO:0000256" key="6">
    <source>
        <dbReference type="ARBA" id="ARBA00022692"/>
    </source>
</evidence>
<keyword evidence="6 17" id="KW-0812">Transmembrane</keyword>
<feature type="transmembrane region" description="Helical" evidence="17">
    <location>
        <begin position="59"/>
        <end position="84"/>
    </location>
</feature>
<feature type="signal peptide" evidence="18">
    <location>
        <begin position="1"/>
        <end position="35"/>
    </location>
</feature>
<dbReference type="InterPro" id="IPR002429">
    <property type="entry name" value="CcO_II-like_C"/>
</dbReference>
<keyword evidence="10 17" id="KW-1133">Transmembrane helix</keyword>
<dbReference type="Gene3D" id="1.10.287.90">
    <property type="match status" value="1"/>
</dbReference>
<evidence type="ECO:0000256" key="11">
    <source>
        <dbReference type="ARBA" id="ARBA00023008"/>
    </source>
</evidence>
<comment type="subcellular location">
    <subcellularLocation>
        <location evidence="1">Membrane</location>
        <topology evidence="1">Multi-pass membrane protein</topology>
    </subcellularLocation>
</comment>
<evidence type="ECO:0000256" key="16">
    <source>
        <dbReference type="SAM" id="MobiDB-lite"/>
    </source>
</evidence>
<dbReference type="NCBIfam" id="TIGR02866">
    <property type="entry name" value="CoxB"/>
    <property type="match status" value="1"/>
</dbReference>
<dbReference type="Gene3D" id="2.60.40.420">
    <property type="entry name" value="Cupredoxins - blue copper proteins"/>
    <property type="match status" value="1"/>
</dbReference>
<keyword evidence="8" id="KW-1278">Translocase</keyword>
<evidence type="ECO:0000256" key="12">
    <source>
        <dbReference type="ARBA" id="ARBA00023136"/>
    </source>
</evidence>
<evidence type="ECO:0000256" key="17">
    <source>
        <dbReference type="SAM" id="Phobius"/>
    </source>
</evidence>
<dbReference type="PANTHER" id="PTHR22888">
    <property type="entry name" value="CYTOCHROME C OXIDASE, SUBUNIT II"/>
    <property type="match status" value="1"/>
</dbReference>
<keyword evidence="18" id="KW-0732">Signal</keyword>
<dbReference type="GO" id="GO:0042773">
    <property type="term" value="P:ATP synthesis coupled electron transport"/>
    <property type="evidence" value="ECO:0007669"/>
    <property type="project" value="TreeGrafter"/>
</dbReference>
<keyword evidence="21" id="KW-1185">Reference proteome</keyword>
<accession>A0A3P3VU03</accession>
<dbReference type="EMBL" id="RQVS01000010">
    <property type="protein sequence ID" value="RRJ86285.1"/>
    <property type="molecule type" value="Genomic_DNA"/>
</dbReference>
<evidence type="ECO:0000313" key="21">
    <source>
        <dbReference type="Proteomes" id="UP000274391"/>
    </source>
</evidence>
<dbReference type="Pfam" id="PF00116">
    <property type="entry name" value="COX2"/>
    <property type="match status" value="1"/>
</dbReference>
<dbReference type="InterPro" id="IPR001505">
    <property type="entry name" value="Copper_CuA"/>
</dbReference>
<dbReference type="Proteomes" id="UP000274391">
    <property type="component" value="Unassembled WGS sequence"/>
</dbReference>
<evidence type="ECO:0000256" key="2">
    <source>
        <dbReference type="ARBA" id="ARBA00007866"/>
    </source>
</evidence>
<sequence length="315" mass="35149">MSLLERSTVRKNHRKKWAALSLGAVATLVLSGCTAQELNGYMPGTPGTSDLGDSIATFWVNSWVTLLAIGFLTWGLIIWATVAYRRRKNESGMPLQMRYHMPIEIMFTVIPVILVFGFFAFTARDQAVAEENFTADEMDVHIEVYGKQWAWDFNYLDVPGSQYAGNVYYQGVQAIELRDEEGATTGDIDNSQLPHLYVPVNANVTIELKSRDVAHSFWVPAFHYKEDTIPGKTNTFSFTPTEEGVYIGKCAELCGEYHSMMLFEVHVVSAAEYNAHIADLAAQGNIGARGDEFNRNEHSPGTKVPVIDHGSDEEH</sequence>
<dbReference type="PROSITE" id="PS51257">
    <property type="entry name" value="PROKAR_LIPOPROTEIN"/>
    <property type="match status" value="1"/>
</dbReference>
<comment type="function">
    <text evidence="13">Subunits I and II form the functional core of the enzyme complex. Electrons originating in cytochrome c are transferred via heme a and Cu(A) to the binuclear center formed by heme a3 and Cu(B).</text>
</comment>
<evidence type="ECO:0000256" key="18">
    <source>
        <dbReference type="SAM" id="SignalP"/>
    </source>
</evidence>
<evidence type="ECO:0000256" key="1">
    <source>
        <dbReference type="ARBA" id="ARBA00004141"/>
    </source>
</evidence>
<evidence type="ECO:0000256" key="8">
    <source>
        <dbReference type="ARBA" id="ARBA00022967"/>
    </source>
</evidence>
<evidence type="ECO:0000256" key="10">
    <source>
        <dbReference type="ARBA" id="ARBA00022989"/>
    </source>
</evidence>
<comment type="catalytic activity">
    <reaction evidence="15">
        <text>4 Fe(II)-[cytochrome c] + O2 + 8 H(+)(in) = 4 Fe(III)-[cytochrome c] + 2 H2O + 4 H(+)(out)</text>
        <dbReference type="Rhea" id="RHEA:11436"/>
        <dbReference type="Rhea" id="RHEA-COMP:10350"/>
        <dbReference type="Rhea" id="RHEA-COMP:14399"/>
        <dbReference type="ChEBI" id="CHEBI:15377"/>
        <dbReference type="ChEBI" id="CHEBI:15378"/>
        <dbReference type="ChEBI" id="CHEBI:15379"/>
        <dbReference type="ChEBI" id="CHEBI:29033"/>
        <dbReference type="ChEBI" id="CHEBI:29034"/>
        <dbReference type="EC" id="7.1.1.9"/>
    </reaction>
</comment>
<evidence type="ECO:0000256" key="7">
    <source>
        <dbReference type="ARBA" id="ARBA00022723"/>
    </source>
</evidence>
<reference evidence="20 21" key="1">
    <citation type="submission" date="2018-11" db="EMBL/GenBank/DDBJ databases">
        <title>YIM 102482-1 draft genome.</title>
        <authorList>
            <person name="Li G."/>
            <person name="Jiang Y."/>
        </authorList>
    </citation>
    <scope>NUCLEOTIDE SEQUENCE [LARGE SCALE GENOMIC DNA]</scope>
    <source>
        <strain evidence="20 21">YIM 102482-1</strain>
    </source>
</reference>
<evidence type="ECO:0000256" key="5">
    <source>
        <dbReference type="ARBA" id="ARBA00022660"/>
    </source>
</evidence>
<dbReference type="RefSeq" id="WP_124972797.1">
    <property type="nucleotide sequence ID" value="NZ_RQVS01000010.1"/>
</dbReference>
<evidence type="ECO:0000256" key="13">
    <source>
        <dbReference type="ARBA" id="ARBA00024688"/>
    </source>
</evidence>
<organism evidence="20 21">
    <name type="scientific">Gulosibacter macacae</name>
    <dbReference type="NCBI Taxonomy" id="2488791"/>
    <lineage>
        <taxon>Bacteria</taxon>
        <taxon>Bacillati</taxon>
        <taxon>Actinomycetota</taxon>
        <taxon>Actinomycetes</taxon>
        <taxon>Micrococcales</taxon>
        <taxon>Microbacteriaceae</taxon>
        <taxon>Gulosibacter</taxon>
    </lineage>
</organism>
<dbReference type="SUPFAM" id="SSF81464">
    <property type="entry name" value="Cytochrome c oxidase subunit II-like, transmembrane region"/>
    <property type="match status" value="1"/>
</dbReference>
<evidence type="ECO:0000313" key="20">
    <source>
        <dbReference type="EMBL" id="RRJ86285.1"/>
    </source>
</evidence>
<dbReference type="PROSITE" id="PS00078">
    <property type="entry name" value="COX2"/>
    <property type="match status" value="1"/>
</dbReference>
<evidence type="ECO:0000256" key="14">
    <source>
        <dbReference type="ARBA" id="ARBA00031399"/>
    </source>
</evidence>
<keyword evidence="4" id="KW-0813">Transport</keyword>
<evidence type="ECO:0000256" key="15">
    <source>
        <dbReference type="ARBA" id="ARBA00047816"/>
    </source>
</evidence>